<keyword evidence="10" id="KW-1185">Reference proteome</keyword>
<keyword evidence="4" id="KW-0007">Acetylation</keyword>
<evidence type="ECO:0000256" key="1">
    <source>
        <dbReference type="ARBA" id="ARBA00004496"/>
    </source>
</evidence>
<gene>
    <name evidence="9" type="ORF">AJ80_02080</name>
</gene>
<evidence type="ECO:0000313" key="9">
    <source>
        <dbReference type="EMBL" id="PGH23832.1"/>
    </source>
</evidence>
<evidence type="ECO:0000256" key="2">
    <source>
        <dbReference type="ARBA" id="ARBA00008848"/>
    </source>
</evidence>
<evidence type="ECO:0000256" key="6">
    <source>
        <dbReference type="ARBA" id="ARBA00026055"/>
    </source>
</evidence>
<dbReference type="Pfam" id="PF16752">
    <property type="entry name" value="TBCC_N"/>
    <property type="match status" value="1"/>
</dbReference>
<dbReference type="EMBL" id="PDNA01000019">
    <property type="protein sequence ID" value="PGH23832.1"/>
    <property type="molecule type" value="Genomic_DNA"/>
</dbReference>
<dbReference type="SMART" id="SM00673">
    <property type="entry name" value="CARP"/>
    <property type="match status" value="1"/>
</dbReference>
<dbReference type="InterPro" id="IPR017901">
    <property type="entry name" value="C-CAP_CF_C-like"/>
</dbReference>
<protein>
    <recommendedName>
        <fullName evidence="8">C-CAP/cofactor C-like domain-containing protein</fullName>
    </recommendedName>
</protein>
<feature type="region of interest" description="Disordered" evidence="7">
    <location>
        <begin position="178"/>
        <end position="198"/>
    </location>
</feature>
<feature type="region of interest" description="Disordered" evidence="7">
    <location>
        <begin position="1"/>
        <end position="24"/>
    </location>
</feature>
<accession>A0A2B7YSJ1</accession>
<proteinExistence type="inferred from homology"/>
<dbReference type="InterPro" id="IPR016098">
    <property type="entry name" value="CAP/MinC_C"/>
</dbReference>
<dbReference type="Gene3D" id="1.20.58.1250">
    <property type="entry name" value="Tubulin Binding Cofactor C, N-terminal domain"/>
    <property type="match status" value="1"/>
</dbReference>
<dbReference type="PROSITE" id="PS51329">
    <property type="entry name" value="C_CAP_COFACTOR_C"/>
    <property type="match status" value="1"/>
</dbReference>
<evidence type="ECO:0000256" key="5">
    <source>
        <dbReference type="ARBA" id="ARBA00023186"/>
    </source>
</evidence>
<dbReference type="Pfam" id="PF07986">
    <property type="entry name" value="TBCC"/>
    <property type="match status" value="1"/>
</dbReference>
<dbReference type="Gene3D" id="2.160.20.70">
    <property type="match status" value="1"/>
</dbReference>
<organism evidence="9 10">
    <name type="scientific">Polytolypa hystricis (strain UAMH7299)</name>
    <dbReference type="NCBI Taxonomy" id="1447883"/>
    <lineage>
        <taxon>Eukaryota</taxon>
        <taxon>Fungi</taxon>
        <taxon>Dikarya</taxon>
        <taxon>Ascomycota</taxon>
        <taxon>Pezizomycotina</taxon>
        <taxon>Eurotiomycetes</taxon>
        <taxon>Eurotiomycetidae</taxon>
        <taxon>Onygenales</taxon>
        <taxon>Onygenales incertae sedis</taxon>
        <taxon>Polytolypa</taxon>
    </lineage>
</organism>
<dbReference type="GO" id="GO:0007021">
    <property type="term" value="P:tubulin complex assembly"/>
    <property type="evidence" value="ECO:0007669"/>
    <property type="project" value="TreeGrafter"/>
</dbReference>
<keyword evidence="3" id="KW-0963">Cytoplasm</keyword>
<dbReference type="GO" id="GO:0005737">
    <property type="term" value="C:cytoplasm"/>
    <property type="evidence" value="ECO:0007669"/>
    <property type="project" value="UniProtKB-SubCell"/>
</dbReference>
<comment type="subcellular location">
    <subcellularLocation>
        <location evidence="1">Cytoplasm</location>
    </subcellularLocation>
</comment>
<evidence type="ECO:0000256" key="7">
    <source>
        <dbReference type="SAM" id="MobiDB-lite"/>
    </source>
</evidence>
<dbReference type="InterPro" id="IPR006599">
    <property type="entry name" value="CARP_motif"/>
</dbReference>
<dbReference type="FunFam" id="1.20.58.1250:FF:000002">
    <property type="entry name" value="Tubulin-specific chaperone c, putative"/>
    <property type="match status" value="1"/>
</dbReference>
<dbReference type="PANTHER" id="PTHR15139">
    <property type="entry name" value="TUBULIN FOLDING COFACTOR C"/>
    <property type="match status" value="1"/>
</dbReference>
<evidence type="ECO:0000259" key="8">
    <source>
        <dbReference type="PROSITE" id="PS51329"/>
    </source>
</evidence>
<keyword evidence="5" id="KW-0143">Chaperone</keyword>
<dbReference type="GO" id="GO:0015631">
    <property type="term" value="F:tubulin binding"/>
    <property type="evidence" value="ECO:0007669"/>
    <property type="project" value="InterPro"/>
</dbReference>
<reference evidence="9 10" key="1">
    <citation type="submission" date="2017-10" db="EMBL/GenBank/DDBJ databases">
        <title>Comparative genomics in systemic dimorphic fungi from Ajellomycetaceae.</title>
        <authorList>
            <person name="Munoz J.F."/>
            <person name="Mcewen J.G."/>
            <person name="Clay O.K."/>
            <person name="Cuomo C.A."/>
        </authorList>
    </citation>
    <scope>NUCLEOTIDE SEQUENCE [LARGE SCALE GENOMIC DNA]</scope>
    <source>
        <strain evidence="9 10">UAMH7299</strain>
    </source>
</reference>
<dbReference type="PANTHER" id="PTHR15139:SF0">
    <property type="entry name" value="TUBULIN-SPECIFIC CHAPERONE C"/>
    <property type="match status" value="1"/>
</dbReference>
<dbReference type="InterPro" id="IPR012945">
    <property type="entry name" value="Tubulin-bd_cofactor_C_dom"/>
</dbReference>
<dbReference type="AlphaFoldDB" id="A0A2B7YSJ1"/>
<evidence type="ECO:0000256" key="3">
    <source>
        <dbReference type="ARBA" id="ARBA00022490"/>
    </source>
</evidence>
<comment type="subunit">
    <text evidence="6">Supercomplex made of cofactors A to E. Cofactors A and D function by capturing and stabilizing tubulin in a quasi-native conformation. Cofactor E binds to the cofactor D-tubulin complex; interaction with cofactor C then causes the release of tubulin polypeptides that are committed to the native state.</text>
</comment>
<dbReference type="GO" id="GO:0007023">
    <property type="term" value="P:post-chaperonin tubulin folding pathway"/>
    <property type="evidence" value="ECO:0007669"/>
    <property type="project" value="InterPro"/>
</dbReference>
<feature type="domain" description="C-CAP/cofactor C-like" evidence="8">
    <location>
        <begin position="187"/>
        <end position="350"/>
    </location>
</feature>
<dbReference type="InterPro" id="IPR027684">
    <property type="entry name" value="TBCC"/>
</dbReference>
<dbReference type="STRING" id="1447883.A0A2B7YSJ1"/>
<dbReference type="InterPro" id="IPR038397">
    <property type="entry name" value="TBCC_N_sf"/>
</dbReference>
<comment type="similarity">
    <text evidence="2">Belongs to the TBCC family.</text>
</comment>
<dbReference type="InterPro" id="IPR031925">
    <property type="entry name" value="TBCC_N"/>
</dbReference>
<comment type="caution">
    <text evidence="9">The sequence shown here is derived from an EMBL/GenBank/DDBJ whole genome shotgun (WGS) entry which is preliminary data.</text>
</comment>
<dbReference type="Proteomes" id="UP000224634">
    <property type="component" value="Unassembled WGS sequence"/>
</dbReference>
<evidence type="ECO:0000256" key="4">
    <source>
        <dbReference type="ARBA" id="ARBA00022990"/>
    </source>
</evidence>
<sequence length="399" mass="42986">MASPEPQTPHEASNDGPASTGSDSSLSTRFFRYFQHEITALQEQMDRLGDTSLVGGERSDAVDHCLAGIARLSKEVQDASSYIPSYDQRIYAAAIKALQEKLVETKASFAPRSKFSFRSARRAPSTTAPPADAAETAQTLGRVPGFPPSINSVVSSSATSGLSTPFSGRNALSRDIADSLGPLANGTPRSEQDSIRRPILSDDSSVSIDSQIGVHIILPNAASQTSVPASITSLNHCVVDMPMSTGTAAADSHPFATLTVKHISESLLVCGKVNGPAHVTSVDRSVIVVSCHQFRMHDCVNVDVYLSCTSKPIIEDCRNIRFAKIPEAYPFSSTLPTESNLWDQVQDFKWIKVEPSPNWKVLEEEDAVDDATWDELVSGAPKRSVDDILQAVKIIKGMN</sequence>
<dbReference type="OrthoDB" id="194775at2759"/>
<name>A0A2B7YSJ1_POLH7</name>
<evidence type="ECO:0000313" key="10">
    <source>
        <dbReference type="Proteomes" id="UP000224634"/>
    </source>
</evidence>